<comment type="caution">
    <text evidence="2">The sequence shown here is derived from an EMBL/GenBank/DDBJ whole genome shotgun (WGS) entry which is preliminary data.</text>
</comment>
<dbReference type="Proteomes" id="UP000031666">
    <property type="component" value="Unassembled WGS sequence"/>
</dbReference>
<sequence>MFRAVIEPNLELRLAHPRISPDYYSLVKQDRNYLSEWLAWPLHADGESFFSEFFKKSLNDYANDKAMVCAIFYENELVGNVSFNTISASLSSVEIGYWLGFAHQGKGIMSKCVSYLIRYAFTELEMQKVQISAATENRPSRVLCERLGMSLEGVITRAENLNGRVVDHAIYGLSREEWKNKEQM</sequence>
<dbReference type="InterPro" id="IPR016181">
    <property type="entry name" value="Acyl_CoA_acyltransferase"/>
</dbReference>
<evidence type="ECO:0000313" key="2">
    <source>
        <dbReference type="EMBL" id="GAM76700.1"/>
    </source>
</evidence>
<organism evidence="2 3">
    <name type="scientific">Vibrio ishigakensis</name>
    <dbReference type="NCBI Taxonomy" id="1481914"/>
    <lineage>
        <taxon>Bacteria</taxon>
        <taxon>Pseudomonadati</taxon>
        <taxon>Pseudomonadota</taxon>
        <taxon>Gammaproteobacteria</taxon>
        <taxon>Vibrionales</taxon>
        <taxon>Vibrionaceae</taxon>
        <taxon>Vibrio</taxon>
    </lineage>
</organism>
<dbReference type="GO" id="GO:0005737">
    <property type="term" value="C:cytoplasm"/>
    <property type="evidence" value="ECO:0007669"/>
    <property type="project" value="TreeGrafter"/>
</dbReference>
<evidence type="ECO:0000313" key="3">
    <source>
        <dbReference type="Proteomes" id="UP000031666"/>
    </source>
</evidence>
<dbReference type="AlphaFoldDB" id="A0A0B8QAF7"/>
<evidence type="ECO:0000259" key="1">
    <source>
        <dbReference type="PROSITE" id="PS51186"/>
    </source>
</evidence>
<dbReference type="GO" id="GO:1990189">
    <property type="term" value="F:protein N-terminal-serine acetyltransferase activity"/>
    <property type="evidence" value="ECO:0007669"/>
    <property type="project" value="TreeGrafter"/>
</dbReference>
<dbReference type="GO" id="GO:0008999">
    <property type="term" value="F:protein-N-terminal-alanine acetyltransferase activity"/>
    <property type="evidence" value="ECO:0007669"/>
    <property type="project" value="TreeGrafter"/>
</dbReference>
<dbReference type="SUPFAM" id="SSF55729">
    <property type="entry name" value="Acyl-CoA N-acyltransferases (Nat)"/>
    <property type="match status" value="1"/>
</dbReference>
<dbReference type="STRING" id="1481914.JCM19241_4237"/>
<proteinExistence type="predicted"/>
<gene>
    <name evidence="2" type="ORF">JCM19241_4237</name>
</gene>
<dbReference type="InterPro" id="IPR051908">
    <property type="entry name" value="Ribosomal_N-acetyltransferase"/>
</dbReference>
<protein>
    <submittedName>
        <fullName evidence="2">Ribosomal-protein-L7p-serine acetyltransferase</fullName>
    </submittedName>
</protein>
<accession>A0A0B8QAF7</accession>
<name>A0A0B8QAF7_9VIBR</name>
<dbReference type="PANTHER" id="PTHR43441:SF11">
    <property type="entry name" value="RIBOSOMAL-PROTEIN-SERINE ACETYLTRANSFERASE"/>
    <property type="match status" value="1"/>
</dbReference>
<reference evidence="2 3" key="2">
    <citation type="submission" date="2015-01" db="EMBL/GenBank/DDBJ databases">
        <authorList>
            <consortium name="NBRP consortium"/>
            <person name="Sawabe T."/>
            <person name="Meirelles P."/>
            <person name="Feng G."/>
            <person name="Sayaka M."/>
            <person name="Hattori M."/>
            <person name="Ohkuma M."/>
        </authorList>
    </citation>
    <scope>NUCLEOTIDE SEQUENCE [LARGE SCALE GENOMIC DNA]</scope>
    <source>
        <strain evidence="3">JCM 19241</strain>
    </source>
</reference>
<dbReference type="PROSITE" id="PS51186">
    <property type="entry name" value="GNAT"/>
    <property type="match status" value="1"/>
</dbReference>
<dbReference type="InterPro" id="IPR000182">
    <property type="entry name" value="GNAT_dom"/>
</dbReference>
<dbReference type="EMBL" id="BBSC01000006">
    <property type="protein sequence ID" value="GAM76700.1"/>
    <property type="molecule type" value="Genomic_DNA"/>
</dbReference>
<dbReference type="PANTHER" id="PTHR43441">
    <property type="entry name" value="RIBOSOMAL-PROTEIN-SERINE ACETYLTRANSFERASE"/>
    <property type="match status" value="1"/>
</dbReference>
<dbReference type="Gene3D" id="3.40.630.30">
    <property type="match status" value="1"/>
</dbReference>
<feature type="domain" description="N-acetyltransferase" evidence="1">
    <location>
        <begin position="21"/>
        <end position="176"/>
    </location>
</feature>
<reference evidence="2 3" key="1">
    <citation type="submission" date="2015-01" db="EMBL/GenBank/DDBJ databases">
        <title>Vibrio sp. C94 JCM 19241 whole genome shotgun sequence.</title>
        <authorList>
            <person name="Sawabe T."/>
            <person name="Meirelles P."/>
            <person name="Feng G."/>
            <person name="Sayaka M."/>
            <person name="Hattori M."/>
            <person name="Ohkuma M."/>
        </authorList>
    </citation>
    <scope>NUCLEOTIDE SEQUENCE [LARGE SCALE GENOMIC DNA]</scope>
    <source>
        <strain evidence="3">JCM 19241</strain>
    </source>
</reference>
<keyword evidence="2" id="KW-0808">Transferase</keyword>
<dbReference type="Pfam" id="PF13302">
    <property type="entry name" value="Acetyltransf_3"/>
    <property type="match status" value="1"/>
</dbReference>